<dbReference type="InterPro" id="IPR050508">
    <property type="entry name" value="Methyltransf_Superfamily"/>
</dbReference>
<dbReference type="AlphaFoldDB" id="A0A517SB20"/>
<evidence type="ECO:0008006" key="3">
    <source>
        <dbReference type="Google" id="ProtNLM"/>
    </source>
</evidence>
<evidence type="ECO:0000313" key="1">
    <source>
        <dbReference type="EMBL" id="QDT53309.1"/>
    </source>
</evidence>
<reference evidence="1 2" key="1">
    <citation type="submission" date="2019-02" db="EMBL/GenBank/DDBJ databases">
        <title>Deep-cultivation of Planctomycetes and their phenomic and genomic characterization uncovers novel biology.</title>
        <authorList>
            <person name="Wiegand S."/>
            <person name="Jogler M."/>
            <person name="Boedeker C."/>
            <person name="Pinto D."/>
            <person name="Vollmers J."/>
            <person name="Rivas-Marin E."/>
            <person name="Kohn T."/>
            <person name="Peeters S.H."/>
            <person name="Heuer A."/>
            <person name="Rast P."/>
            <person name="Oberbeckmann S."/>
            <person name="Bunk B."/>
            <person name="Jeske O."/>
            <person name="Meyerdierks A."/>
            <person name="Storesund J.E."/>
            <person name="Kallscheuer N."/>
            <person name="Luecker S."/>
            <person name="Lage O.M."/>
            <person name="Pohl T."/>
            <person name="Merkel B.J."/>
            <person name="Hornburger P."/>
            <person name="Mueller R.-W."/>
            <person name="Bruemmer F."/>
            <person name="Labrenz M."/>
            <person name="Spormann A.M."/>
            <person name="Op den Camp H."/>
            <person name="Overmann J."/>
            <person name="Amann R."/>
            <person name="Jetten M.S.M."/>
            <person name="Mascher T."/>
            <person name="Medema M.H."/>
            <person name="Devos D.P."/>
            <person name="Kaster A.-K."/>
            <person name="Ovreas L."/>
            <person name="Rohde M."/>
            <person name="Galperin M.Y."/>
            <person name="Jogler C."/>
        </authorList>
    </citation>
    <scope>NUCLEOTIDE SEQUENCE [LARGE SCALE GENOMIC DNA]</scope>
    <source>
        <strain evidence="1 2">Pan44</strain>
    </source>
</reference>
<dbReference type="KEGG" id="ccos:Pan44_13250"/>
<protein>
    <recommendedName>
        <fullName evidence="3">Methionine biosynthesis protein MetW</fullName>
    </recommendedName>
</protein>
<dbReference type="PANTHER" id="PTHR42912:SF58">
    <property type="entry name" value="BLR1400 PROTEIN"/>
    <property type="match status" value="1"/>
</dbReference>
<sequence length="260" mass="29049">MTREAHDPRGAPAGTRHAFPPRYHRPAMCAKRIFLPDPRDILADDLLMQQIETGSRVLDLGCGDGRLLARLRDERGCSVMGVERDEDFLVAAIEKGLPIIRADLNVELSDIPDRAFDFAVLSQTLQQVSRPKQLLNEIFRIARRALVVVPNFGHWKVRLQVAWAGRAPVTDSLPYEWFESPNVHFLTLRDFRELAGRGNFRIVKELPIIGGRAVDRAWGANLRAHSALYVLERSDRPDEKAAITSAPVFEAGTAAPTASN</sequence>
<dbReference type="InParanoid" id="A0A517SB20"/>
<dbReference type="SUPFAM" id="SSF53335">
    <property type="entry name" value="S-adenosyl-L-methionine-dependent methyltransferases"/>
    <property type="match status" value="1"/>
</dbReference>
<proteinExistence type="predicted"/>
<dbReference type="EMBL" id="CP036271">
    <property type="protein sequence ID" value="QDT53309.1"/>
    <property type="molecule type" value="Genomic_DNA"/>
</dbReference>
<keyword evidence="2" id="KW-1185">Reference proteome</keyword>
<dbReference type="NCBIfam" id="TIGR02081">
    <property type="entry name" value="metW"/>
    <property type="match status" value="1"/>
</dbReference>
<dbReference type="InterPro" id="IPR029063">
    <property type="entry name" value="SAM-dependent_MTases_sf"/>
</dbReference>
<dbReference type="CDD" id="cd02440">
    <property type="entry name" value="AdoMet_MTases"/>
    <property type="match status" value="1"/>
</dbReference>
<dbReference type="InterPro" id="IPR010743">
    <property type="entry name" value="Methionine_synth_MetW"/>
</dbReference>
<evidence type="ECO:0000313" key="2">
    <source>
        <dbReference type="Proteomes" id="UP000315700"/>
    </source>
</evidence>
<dbReference type="PANTHER" id="PTHR42912">
    <property type="entry name" value="METHYLTRANSFERASE"/>
    <property type="match status" value="1"/>
</dbReference>
<gene>
    <name evidence="1" type="ORF">Pan44_13250</name>
</gene>
<dbReference type="GO" id="GO:0008168">
    <property type="term" value="F:methyltransferase activity"/>
    <property type="evidence" value="ECO:0007669"/>
    <property type="project" value="TreeGrafter"/>
</dbReference>
<dbReference type="Pfam" id="PF07021">
    <property type="entry name" value="MetW"/>
    <property type="match status" value="1"/>
</dbReference>
<name>A0A517SB20_9PLAN</name>
<accession>A0A517SB20</accession>
<dbReference type="Proteomes" id="UP000315700">
    <property type="component" value="Chromosome"/>
</dbReference>
<dbReference type="Gene3D" id="3.40.50.150">
    <property type="entry name" value="Vaccinia Virus protein VP39"/>
    <property type="match status" value="1"/>
</dbReference>
<organism evidence="1 2">
    <name type="scientific">Caulifigura coniformis</name>
    <dbReference type="NCBI Taxonomy" id="2527983"/>
    <lineage>
        <taxon>Bacteria</taxon>
        <taxon>Pseudomonadati</taxon>
        <taxon>Planctomycetota</taxon>
        <taxon>Planctomycetia</taxon>
        <taxon>Planctomycetales</taxon>
        <taxon>Planctomycetaceae</taxon>
        <taxon>Caulifigura</taxon>
    </lineage>
</organism>